<evidence type="ECO:0000259" key="8">
    <source>
        <dbReference type="Pfam" id="PF05504"/>
    </source>
</evidence>
<evidence type="ECO:0000256" key="6">
    <source>
        <dbReference type="ARBA" id="ARBA00023139"/>
    </source>
</evidence>
<dbReference type="Pfam" id="PF05504">
    <property type="entry name" value="Spore_GerAC"/>
    <property type="match status" value="1"/>
</dbReference>
<protein>
    <submittedName>
        <fullName evidence="10">Uncharacterized protein</fullName>
    </submittedName>
</protein>
<keyword evidence="3" id="KW-0309">Germination</keyword>
<keyword evidence="12" id="KW-1185">Reference proteome</keyword>
<evidence type="ECO:0000256" key="5">
    <source>
        <dbReference type="ARBA" id="ARBA00023136"/>
    </source>
</evidence>
<dbReference type="eggNOG" id="ENOG502ZA3G">
    <property type="taxonomic scope" value="Bacteria"/>
</dbReference>
<accession>A0A094WRK2</accession>
<organism evidence="10 12">
    <name type="scientific">Alkalihalobacillus alcalophilus ATCC 27647 = CGMCC 1.3604</name>
    <dbReference type="NCBI Taxonomy" id="1218173"/>
    <lineage>
        <taxon>Bacteria</taxon>
        <taxon>Bacillati</taxon>
        <taxon>Bacillota</taxon>
        <taxon>Bacilli</taxon>
        <taxon>Bacillales</taxon>
        <taxon>Bacillaceae</taxon>
        <taxon>Alkalihalobacillus</taxon>
    </lineage>
</organism>
<dbReference type="NCBIfam" id="TIGR02887">
    <property type="entry name" value="spore_ger_x_C"/>
    <property type="match status" value="1"/>
</dbReference>
<dbReference type="InterPro" id="IPR038501">
    <property type="entry name" value="Spore_GerAC_C_sf"/>
</dbReference>
<feature type="domain" description="Spore germination protein N-terminal" evidence="9">
    <location>
        <begin position="26"/>
        <end position="200"/>
    </location>
</feature>
<evidence type="ECO:0000256" key="1">
    <source>
        <dbReference type="ARBA" id="ARBA00004635"/>
    </source>
</evidence>
<reference evidence="11 13" key="2">
    <citation type="submission" date="2014-01" db="EMBL/GenBank/DDBJ databases">
        <title>Draft genome sequencing of Bacillus alcalophilus CGMCC 1.3604.</title>
        <authorList>
            <person name="Yang J."/>
            <person name="Diao L."/>
            <person name="Yang S."/>
        </authorList>
    </citation>
    <scope>NUCLEOTIDE SEQUENCE [LARGE SCALE GENOMIC DNA]</scope>
    <source>
        <strain evidence="11 13">CGMCC 1.3604</strain>
    </source>
</reference>
<dbReference type="GO" id="GO:0016020">
    <property type="term" value="C:membrane"/>
    <property type="evidence" value="ECO:0007669"/>
    <property type="project" value="UniProtKB-SubCell"/>
</dbReference>
<evidence type="ECO:0000256" key="7">
    <source>
        <dbReference type="ARBA" id="ARBA00023288"/>
    </source>
</evidence>
<dbReference type="GO" id="GO:0009847">
    <property type="term" value="P:spore germination"/>
    <property type="evidence" value="ECO:0007669"/>
    <property type="project" value="InterPro"/>
</dbReference>
<evidence type="ECO:0000313" key="12">
    <source>
        <dbReference type="Proteomes" id="UP000002754"/>
    </source>
</evidence>
<dbReference type="RefSeq" id="WP_003324263.1">
    <property type="nucleotide sequence ID" value="NZ_ALPT02000006.1"/>
</dbReference>
<reference evidence="10 12" key="1">
    <citation type="journal article" date="2014" name="Genome Announc.">
        <title>Draft Genome Sequence of Bacillus alcalophilus AV1934, a Classic Alkaliphile Isolated from Human Feces in 1934.</title>
        <authorList>
            <person name="Attie O."/>
            <person name="Jayaprakash A."/>
            <person name="Shah H."/>
            <person name="Paulsen I.T."/>
            <person name="Morino M."/>
            <person name="Takahashi Y."/>
            <person name="Narumi I."/>
            <person name="Sachidanandam R."/>
            <person name="Satoh K."/>
            <person name="Ito M."/>
            <person name="Krulwich T.A."/>
        </authorList>
    </citation>
    <scope>NUCLEOTIDE SEQUENCE [LARGE SCALE GENOMIC DNA]</scope>
    <source>
        <strain evidence="10 12">AV1934</strain>
    </source>
</reference>
<dbReference type="Pfam" id="PF25198">
    <property type="entry name" value="Spore_GerAC_N"/>
    <property type="match status" value="1"/>
</dbReference>
<dbReference type="STRING" id="1218173.BALCAV_0202695"/>
<gene>
    <name evidence="11" type="ORF">AJ85_00095</name>
    <name evidence="10" type="ORF">BALCAV_0202695</name>
</gene>
<comment type="similarity">
    <text evidence="2">Belongs to the GerABKC lipoprotein family.</text>
</comment>
<feature type="domain" description="Spore germination GerAC-like C-terminal" evidence="8">
    <location>
        <begin position="223"/>
        <end position="375"/>
    </location>
</feature>
<sequence length="392" mass="45476">MKRIMRSKSIFVLLIMLLLTGCWDLVDIQDINYVVAVGLDYDPEREIYISYAQMLDFSFVAKQEQPPGQDPVVYIGRGEGKSVNMSLTNLYKTAQMKTLWSHVTTVVFTERLLESGVEEVIDGYTRFSETRLSQWAFATNEPIEQLFATPAFFNLSTLLTLLHKPNEILEQRTFSLATRLKDVVIELTEPAKTVQLPSLKINTTQWKKNEESVNKMEYDGIYFVKDNDYKGFLPLKAYQGMHWVDERTERYPIYLEENGEGVGVLTVEGIKVKKKAEFVAGQPIYHLDIKLEAQLLELLKEMEDHEVQKIAEKIVKKQVRETFLTGVEKEIDLYGLEFETYVNHYREWEPLKEDFPLQEQLLGEINVEVEVIHSGLLKFNQSAEEATRHKKE</sequence>
<dbReference type="InterPro" id="IPR008844">
    <property type="entry name" value="Spore_GerAC-like"/>
</dbReference>
<evidence type="ECO:0000313" key="11">
    <source>
        <dbReference type="EMBL" id="THG88761.1"/>
    </source>
</evidence>
<evidence type="ECO:0000256" key="3">
    <source>
        <dbReference type="ARBA" id="ARBA00022544"/>
    </source>
</evidence>
<dbReference type="PROSITE" id="PS51257">
    <property type="entry name" value="PROKAR_LIPOPROTEIN"/>
    <property type="match status" value="1"/>
</dbReference>
<keyword evidence="4" id="KW-0732">Signal</keyword>
<dbReference type="Proteomes" id="UP000297014">
    <property type="component" value="Unassembled WGS sequence"/>
</dbReference>
<evidence type="ECO:0000313" key="10">
    <source>
        <dbReference type="EMBL" id="KGA98678.1"/>
    </source>
</evidence>
<dbReference type="AlphaFoldDB" id="A0A094WRK2"/>
<evidence type="ECO:0000256" key="4">
    <source>
        <dbReference type="ARBA" id="ARBA00022729"/>
    </source>
</evidence>
<comment type="caution">
    <text evidence="10">The sequence shown here is derived from an EMBL/GenBank/DDBJ whole genome shotgun (WGS) entry which is preliminary data.</text>
</comment>
<dbReference type="Gene3D" id="3.30.300.210">
    <property type="entry name" value="Nutrient germinant receptor protein C, domain 3"/>
    <property type="match status" value="1"/>
</dbReference>
<evidence type="ECO:0000256" key="2">
    <source>
        <dbReference type="ARBA" id="ARBA00007886"/>
    </source>
</evidence>
<dbReference type="EMBL" id="JALP01000313">
    <property type="protein sequence ID" value="THG88761.1"/>
    <property type="molecule type" value="Genomic_DNA"/>
</dbReference>
<dbReference type="PANTHER" id="PTHR35789">
    <property type="entry name" value="SPORE GERMINATION PROTEIN B3"/>
    <property type="match status" value="1"/>
</dbReference>
<dbReference type="Proteomes" id="UP000002754">
    <property type="component" value="Unassembled WGS sequence"/>
</dbReference>
<comment type="subcellular location">
    <subcellularLocation>
        <location evidence="1">Membrane</location>
        <topology evidence="1">Lipid-anchor</topology>
    </subcellularLocation>
</comment>
<keyword evidence="6" id="KW-0564">Palmitate</keyword>
<dbReference type="OrthoDB" id="2380468at2"/>
<dbReference type="PANTHER" id="PTHR35789:SF1">
    <property type="entry name" value="SPORE GERMINATION PROTEIN B3"/>
    <property type="match status" value="1"/>
</dbReference>
<dbReference type="InterPro" id="IPR046953">
    <property type="entry name" value="Spore_GerAC-like_C"/>
</dbReference>
<evidence type="ECO:0000313" key="13">
    <source>
        <dbReference type="Proteomes" id="UP000297014"/>
    </source>
</evidence>
<name>A0A094WRK2_ALKAL</name>
<keyword evidence="7" id="KW-0449">Lipoprotein</keyword>
<evidence type="ECO:0000259" key="9">
    <source>
        <dbReference type="Pfam" id="PF25198"/>
    </source>
</evidence>
<proteinExistence type="inferred from homology"/>
<dbReference type="EMBL" id="ALPT02000006">
    <property type="protein sequence ID" value="KGA98678.1"/>
    <property type="molecule type" value="Genomic_DNA"/>
</dbReference>
<keyword evidence="5" id="KW-0472">Membrane</keyword>
<dbReference type="InterPro" id="IPR057336">
    <property type="entry name" value="GerAC_N"/>
</dbReference>